<comment type="subcellular location">
    <subcellularLocation>
        <location evidence="5">Secreted</location>
    </subcellularLocation>
    <subcellularLocation>
        <location evidence="5">Bacterial flagellum</location>
    </subcellularLocation>
</comment>
<dbReference type="GO" id="GO:0009424">
    <property type="term" value="C:bacterial-type flagellum hook"/>
    <property type="evidence" value="ECO:0007669"/>
    <property type="project" value="UniProtKB-UniRule"/>
</dbReference>
<keyword evidence="3 5" id="KW-0175">Coiled coil</keyword>
<evidence type="ECO:0000256" key="4">
    <source>
        <dbReference type="ARBA" id="ARBA00023143"/>
    </source>
</evidence>
<dbReference type="InterPro" id="IPR003481">
    <property type="entry name" value="FliD_N"/>
</dbReference>
<dbReference type="GO" id="GO:0005576">
    <property type="term" value="C:extracellular region"/>
    <property type="evidence" value="ECO:0007669"/>
    <property type="project" value="UniProtKB-SubCell"/>
</dbReference>
<protein>
    <recommendedName>
        <fullName evidence="5">Flagellar hook-associated protein 2</fullName>
        <shortName evidence="5">HAP2</shortName>
    </recommendedName>
    <alternativeName>
        <fullName evidence="5">Flagellar cap protein</fullName>
    </alternativeName>
</protein>
<organism evidence="8 9">
    <name type="scientific">Liquorilactobacillus nagelii</name>
    <dbReference type="NCBI Taxonomy" id="82688"/>
    <lineage>
        <taxon>Bacteria</taxon>
        <taxon>Bacillati</taxon>
        <taxon>Bacillota</taxon>
        <taxon>Bacilli</taxon>
        <taxon>Lactobacillales</taxon>
        <taxon>Lactobacillaceae</taxon>
        <taxon>Liquorilactobacillus</taxon>
    </lineage>
</organism>
<evidence type="ECO:0000256" key="5">
    <source>
        <dbReference type="RuleBase" id="RU362066"/>
    </source>
</evidence>
<dbReference type="Pfam" id="PF07195">
    <property type="entry name" value="FliD_C"/>
    <property type="match status" value="1"/>
</dbReference>
<dbReference type="InterPro" id="IPR010809">
    <property type="entry name" value="FliD_C"/>
</dbReference>
<evidence type="ECO:0000256" key="1">
    <source>
        <dbReference type="ARBA" id="ARBA00009764"/>
    </source>
</evidence>
<comment type="function">
    <text evidence="5">Required for morphogenesis and for the elongation of the flagellar filament by facilitating polymerization of the flagellin monomers at the tip of growing filament. Forms a capping structure, which prevents flagellin subunits (transported through the central channel of the flagellum) from leaking out without polymerization at the distal end.</text>
</comment>
<sequence length="495" mass="51946">MMAVLTTDGISSTLGQYSGITASDIITLLKSSAAYQNETDAQNKISTIQTQENAWNAISTQLTLFSTKVKALQSNDTYLTKTATTTDSSIATISGTTTAQQDTYDLKVDQLATASSINGTQASNSSKTKLGLTGSLTLTSPDTDSNGNSLIFDIKLDSSDTLNTVAAKINALTADSTDDDGKTTQGSHVRASVIDNHLVLTSTTLGAKKIGVGGDADVINGLGLGTGATTTSGQNSKFELDGMTIERDSNTITDVVDGTTFNLNKVSDSHVTLSLTNDTSKIVSAVQDMVNSYNTLMSTISSDLDVGDPTQSNDTTGPLVGDNELIQLQSSLSSLVTNPTVAGSTMNANSVGISFVDKNGTLGLDTDKLKAAITNDPTAVKNFFYSAKTTASGLVTISSSGYSQGVLDLVNKYLSGVTGALTANKSIIQIKTDGYQSQIKDLNSQIKDFENTLEMQKQQYIDTFTRLDQAMMEGESELSYFTSSSSALNSSSNKS</sequence>
<name>A0A3Q8D171_9LACO</name>
<dbReference type="PANTHER" id="PTHR30288:SF0">
    <property type="entry name" value="FLAGELLAR HOOK-ASSOCIATED PROTEIN 2"/>
    <property type="match status" value="1"/>
</dbReference>
<keyword evidence="4 5" id="KW-0975">Bacterial flagellum</keyword>
<evidence type="ECO:0000259" key="7">
    <source>
        <dbReference type="Pfam" id="PF07195"/>
    </source>
</evidence>
<dbReference type="PANTHER" id="PTHR30288">
    <property type="entry name" value="FLAGELLAR CAP/ASSEMBLY PROTEIN FLID"/>
    <property type="match status" value="1"/>
</dbReference>
<keyword evidence="5" id="KW-0964">Secreted</keyword>
<evidence type="ECO:0000256" key="3">
    <source>
        <dbReference type="ARBA" id="ARBA00023054"/>
    </source>
</evidence>
<dbReference type="KEGG" id="lng:BSQ50_10965"/>
<proteinExistence type="inferred from homology"/>
<dbReference type="AlphaFoldDB" id="A0A3Q8D171"/>
<comment type="similarity">
    <text evidence="1 5">Belongs to the FliD family.</text>
</comment>
<dbReference type="GO" id="GO:0009421">
    <property type="term" value="C:bacterial-type flagellum filament cap"/>
    <property type="evidence" value="ECO:0007669"/>
    <property type="project" value="InterPro"/>
</dbReference>
<dbReference type="Pfam" id="PF02465">
    <property type="entry name" value="FliD_N"/>
    <property type="match status" value="1"/>
</dbReference>
<dbReference type="GO" id="GO:0071973">
    <property type="term" value="P:bacterial-type flagellum-dependent cell motility"/>
    <property type="evidence" value="ECO:0007669"/>
    <property type="project" value="TreeGrafter"/>
</dbReference>
<gene>
    <name evidence="8" type="ORF">BSQ50_10965</name>
</gene>
<comment type="subunit">
    <text evidence="2 5">Homopentamer.</text>
</comment>
<feature type="domain" description="Flagellar hook-associated protein 2 N-terminal" evidence="6">
    <location>
        <begin position="18"/>
        <end position="114"/>
    </location>
</feature>
<dbReference type="EMBL" id="CP018180">
    <property type="protein sequence ID" value="AUJ33018.1"/>
    <property type="molecule type" value="Genomic_DNA"/>
</dbReference>
<dbReference type="Proteomes" id="UP000324497">
    <property type="component" value="Chromosome"/>
</dbReference>
<dbReference type="InterPro" id="IPR040026">
    <property type="entry name" value="FliD"/>
</dbReference>
<feature type="domain" description="Flagellar hook-associated protein 2 C-terminal" evidence="7">
    <location>
        <begin position="233"/>
        <end position="472"/>
    </location>
</feature>
<evidence type="ECO:0000259" key="6">
    <source>
        <dbReference type="Pfam" id="PF02465"/>
    </source>
</evidence>
<dbReference type="GO" id="GO:0007155">
    <property type="term" value="P:cell adhesion"/>
    <property type="evidence" value="ECO:0007669"/>
    <property type="project" value="InterPro"/>
</dbReference>
<evidence type="ECO:0000256" key="2">
    <source>
        <dbReference type="ARBA" id="ARBA00011255"/>
    </source>
</evidence>
<accession>A0A3Q8D171</accession>
<evidence type="ECO:0000313" key="9">
    <source>
        <dbReference type="Proteomes" id="UP000324497"/>
    </source>
</evidence>
<evidence type="ECO:0000313" key="8">
    <source>
        <dbReference type="EMBL" id="AUJ33018.1"/>
    </source>
</evidence>
<feature type="coiled-coil region" evidence="5">
    <location>
        <begin position="432"/>
        <end position="459"/>
    </location>
</feature>
<reference evidence="8 9" key="1">
    <citation type="submission" date="2016-11" db="EMBL/GenBank/DDBJ databases">
        <title>Interaction between Lactobacillus species and yeast in water kefir.</title>
        <authorList>
            <person name="Behr J."/>
            <person name="Xu D."/>
            <person name="Vogel R.F."/>
        </authorList>
    </citation>
    <scope>NUCLEOTIDE SEQUENCE [LARGE SCALE GENOMIC DNA]</scope>
    <source>
        <strain evidence="8 9">TMW 1.1827</strain>
    </source>
</reference>
<keyword evidence="9" id="KW-1185">Reference proteome</keyword>